<reference evidence="2" key="1">
    <citation type="journal article" date="2014" name="Soil Biol. Biochem.">
        <title>Structure and function of bacterial communities in ageing soils: Insights from the Mendocino ecological staircase.</title>
        <authorList>
            <person name="Uroz S."/>
            <person name="Tech J.J."/>
            <person name="Sawaya N.A."/>
            <person name="Frey-Klett P."/>
            <person name="Leveau J.H.J."/>
        </authorList>
    </citation>
    <scope>NUCLEOTIDE SEQUENCE [LARGE SCALE GENOMIC DNA]</scope>
    <source>
        <strain evidence="2">Cal35</strain>
    </source>
</reference>
<dbReference type="Proteomes" id="UP000030302">
    <property type="component" value="Chromosome"/>
</dbReference>
<name>A0A0A1F8Q3_9BURK</name>
<evidence type="ECO:0000313" key="2">
    <source>
        <dbReference type="Proteomes" id="UP000030302"/>
    </source>
</evidence>
<dbReference type="AlphaFoldDB" id="A0A0A1F8Q3"/>
<proteinExistence type="predicted"/>
<organism evidence="1 2">
    <name type="scientific">Collimonas arenae</name>
    <dbReference type="NCBI Taxonomy" id="279058"/>
    <lineage>
        <taxon>Bacteria</taxon>
        <taxon>Pseudomonadati</taxon>
        <taxon>Pseudomonadota</taxon>
        <taxon>Betaproteobacteria</taxon>
        <taxon>Burkholderiales</taxon>
        <taxon>Oxalobacteraceae</taxon>
        <taxon>Collimonas</taxon>
    </lineage>
</organism>
<gene>
    <name evidence="1" type="ORF">LT85_1728</name>
</gene>
<dbReference type="EMBL" id="CP009962">
    <property type="protein sequence ID" value="AIY40886.1"/>
    <property type="molecule type" value="Genomic_DNA"/>
</dbReference>
<sequence length="85" mass="8720">MLLPIWIIESGLLVAEGAFVKTDSVKPVAVAVLGTGANAGVAAPVENVSLPPPPQAASDREIAIIKTGFICLIFMVFSASDNELG</sequence>
<protein>
    <submittedName>
        <fullName evidence="1">Uncharacterized protein</fullName>
    </submittedName>
</protein>
<dbReference type="HOGENOM" id="CLU_2506964_0_0_4"/>
<evidence type="ECO:0000313" key="1">
    <source>
        <dbReference type="EMBL" id="AIY40886.1"/>
    </source>
</evidence>
<dbReference type="KEGG" id="care:LT85_1728"/>
<dbReference type="RefSeq" id="WP_253273697.1">
    <property type="nucleotide sequence ID" value="NZ_CP009962.1"/>
</dbReference>
<keyword evidence="2" id="KW-1185">Reference proteome</keyword>
<accession>A0A0A1F8Q3</accession>